<organism evidence="2 3">
    <name type="scientific">Mesorhizobium loti R88b</name>
    <dbReference type="NCBI Taxonomy" id="935548"/>
    <lineage>
        <taxon>Bacteria</taxon>
        <taxon>Pseudomonadati</taxon>
        <taxon>Pseudomonadota</taxon>
        <taxon>Alphaproteobacteria</taxon>
        <taxon>Hyphomicrobiales</taxon>
        <taxon>Phyllobacteriaceae</taxon>
        <taxon>Mesorhizobium</taxon>
    </lineage>
</organism>
<evidence type="ECO:0008006" key="4">
    <source>
        <dbReference type="Google" id="ProtNLM"/>
    </source>
</evidence>
<reference evidence="2 3" key="1">
    <citation type="submission" date="2018-10" db="EMBL/GenBank/DDBJ databases">
        <authorList>
            <person name="Perry B.J."/>
            <person name="Sullivan J.T."/>
            <person name="Murphy R.J.T."/>
            <person name="Ramsay J.P."/>
            <person name="Ronson C.W."/>
        </authorList>
    </citation>
    <scope>NUCLEOTIDE SEQUENCE [LARGE SCALE GENOMIC DNA]</scope>
    <source>
        <strain evidence="2 3">R88b</strain>
    </source>
</reference>
<protein>
    <recommendedName>
        <fullName evidence="4">DUF4190 domain-containing protein</fullName>
    </recommendedName>
</protein>
<accession>A0A6M7WTW8</accession>
<gene>
    <name evidence="2" type="ORF">EB235_23470</name>
</gene>
<feature type="transmembrane region" description="Helical" evidence="1">
    <location>
        <begin position="83"/>
        <end position="112"/>
    </location>
</feature>
<keyword evidence="1" id="KW-1133">Transmembrane helix</keyword>
<dbReference type="RefSeq" id="WP_027028744.1">
    <property type="nucleotide sequence ID" value="NZ_CP033367.1"/>
</dbReference>
<sequence>MPGAVAQGKFGKRSVVLALSAFAAGALAITILVAMPSDTSQLVQNIATGFFMAVFLLAAPLAHITGVVFGIMALVRSNESRSLGLLGIILNGLSVMAGLGILAAMASTIGAFT</sequence>
<dbReference type="Proteomes" id="UP000503017">
    <property type="component" value="Chromosome"/>
</dbReference>
<feature type="transmembrane region" description="Helical" evidence="1">
    <location>
        <begin position="15"/>
        <end position="34"/>
    </location>
</feature>
<dbReference type="EMBL" id="CP033367">
    <property type="protein sequence ID" value="QKD04079.1"/>
    <property type="molecule type" value="Genomic_DNA"/>
</dbReference>
<evidence type="ECO:0000313" key="3">
    <source>
        <dbReference type="Proteomes" id="UP000503017"/>
    </source>
</evidence>
<keyword evidence="1" id="KW-0472">Membrane</keyword>
<proteinExistence type="predicted"/>
<dbReference type="AlphaFoldDB" id="A0A6M7WTW8"/>
<keyword evidence="1" id="KW-0812">Transmembrane</keyword>
<name>A0A6M7WTW8_RHILI</name>
<feature type="transmembrane region" description="Helical" evidence="1">
    <location>
        <begin position="46"/>
        <end position="71"/>
    </location>
</feature>
<evidence type="ECO:0000256" key="1">
    <source>
        <dbReference type="SAM" id="Phobius"/>
    </source>
</evidence>
<evidence type="ECO:0000313" key="2">
    <source>
        <dbReference type="EMBL" id="QKD04079.1"/>
    </source>
</evidence>